<dbReference type="Proteomes" id="UP000229191">
    <property type="component" value="Unassembled WGS sequence"/>
</dbReference>
<sequence length="138" mass="16142">MKTTDDTKPRCGLCGKTKKLMKTDCCGQWICDDYDKYKLFSFARNSCARNHDRYTICSFHHHEEHPGNWQTCTKCRKDFDTEDYVDMVTNDYNFEKLPNPPSFTPTKCARCQKIIVRAKESYTMVPKEGIVCEICMPI</sequence>
<evidence type="ECO:0000313" key="1">
    <source>
        <dbReference type="EMBL" id="PIV06918.1"/>
    </source>
</evidence>
<reference evidence="2" key="1">
    <citation type="submission" date="2017-09" db="EMBL/GenBank/DDBJ databases">
        <title>Depth-based differentiation of microbial function through sediment-hosted aquifers and enrichment of novel symbionts in the deep terrestrial subsurface.</title>
        <authorList>
            <person name="Probst A.J."/>
            <person name="Ladd B."/>
            <person name="Jarett J.K."/>
            <person name="Geller-Mcgrath D.E."/>
            <person name="Sieber C.M.K."/>
            <person name="Emerson J.B."/>
            <person name="Anantharaman K."/>
            <person name="Thomas B.C."/>
            <person name="Malmstrom R."/>
            <person name="Stieglmeier M."/>
            <person name="Klingl A."/>
            <person name="Woyke T."/>
            <person name="Ryan C.M."/>
            <person name="Banfield J.F."/>
        </authorList>
    </citation>
    <scope>NUCLEOTIDE SEQUENCE [LARGE SCALE GENOMIC DNA]</scope>
</reference>
<organism evidence="1 2">
    <name type="scientific">Candidatus Shapirobacteria bacterium CG03_land_8_20_14_0_80_35_14</name>
    <dbReference type="NCBI Taxonomy" id="1974878"/>
    <lineage>
        <taxon>Bacteria</taxon>
        <taxon>Candidatus Shapironibacteriota</taxon>
    </lineage>
</organism>
<proteinExistence type="predicted"/>
<evidence type="ECO:0000313" key="2">
    <source>
        <dbReference type="Proteomes" id="UP000229191"/>
    </source>
</evidence>
<gene>
    <name evidence="1" type="ORF">COS53_03405</name>
</gene>
<accession>A0A2M7BN63</accession>
<dbReference type="AlphaFoldDB" id="A0A2M7BN63"/>
<name>A0A2M7BN63_9BACT</name>
<comment type="caution">
    <text evidence="1">The sequence shown here is derived from an EMBL/GenBank/DDBJ whole genome shotgun (WGS) entry which is preliminary data.</text>
</comment>
<dbReference type="EMBL" id="PEVB01000093">
    <property type="protein sequence ID" value="PIV06918.1"/>
    <property type="molecule type" value="Genomic_DNA"/>
</dbReference>
<protein>
    <submittedName>
        <fullName evidence="1">Uncharacterized protein</fullName>
    </submittedName>
</protein>